<dbReference type="InterPro" id="IPR000560">
    <property type="entry name" value="His_Pase_clade-2"/>
</dbReference>
<comment type="similarity">
    <text evidence="1">Belongs to the histidine acid phosphatase family.</text>
</comment>
<evidence type="ECO:0000256" key="3">
    <source>
        <dbReference type="SAM" id="Phobius"/>
    </source>
</evidence>
<evidence type="ECO:0000256" key="1">
    <source>
        <dbReference type="ARBA" id="ARBA00005375"/>
    </source>
</evidence>
<name>A0A5J4Z2L1_PORPP</name>
<evidence type="ECO:0000313" key="4">
    <source>
        <dbReference type="EMBL" id="KAA8497153.1"/>
    </source>
</evidence>
<dbReference type="EMBL" id="VRMN01000002">
    <property type="protein sequence ID" value="KAA8497153.1"/>
    <property type="molecule type" value="Genomic_DNA"/>
</dbReference>
<keyword evidence="3" id="KW-1133">Transmembrane helix</keyword>
<keyword evidence="3" id="KW-0472">Membrane</keyword>
<reference evidence="5" key="1">
    <citation type="journal article" date="2019" name="Nat. Commun.">
        <title>Expansion of phycobilisome linker gene families in mesophilic red algae.</title>
        <authorList>
            <person name="Lee J."/>
            <person name="Kim D."/>
            <person name="Bhattacharya D."/>
            <person name="Yoon H.S."/>
        </authorList>
    </citation>
    <scope>NUCLEOTIDE SEQUENCE [LARGE SCALE GENOMIC DNA]</scope>
    <source>
        <strain evidence="5">CCMP 1328</strain>
    </source>
</reference>
<dbReference type="InterPro" id="IPR029033">
    <property type="entry name" value="His_PPase_superfam"/>
</dbReference>
<keyword evidence="5" id="KW-1185">Reference proteome</keyword>
<comment type="caution">
    <text evidence="4">The sequence shown here is derived from an EMBL/GenBank/DDBJ whole genome shotgun (WGS) entry which is preliminary data.</text>
</comment>
<keyword evidence="3" id="KW-0812">Transmembrane</keyword>
<dbReference type="CDD" id="cd07061">
    <property type="entry name" value="HP_HAP_like"/>
    <property type="match status" value="1"/>
</dbReference>
<dbReference type="Proteomes" id="UP000324585">
    <property type="component" value="Unassembled WGS sequence"/>
</dbReference>
<accession>A0A5J4Z2L1</accession>
<sequence>MGCGRTQSALCTRAALSLAGIALLCLWSPAFVSGEVRLVRVFHRHGARSHLRKSATDLENETQSILMDQGAEQLRALGQYMRGLYVTGELESGRFTVYDLPDKYNYDDYRFVSSNLQRTLRSAAAFAEGLLPGDDVPVRSSLLDNEMIRAYASCPAVNDLQLEWFGSEEFKARESSTKDFRNRFTPYAINGDVSMQNWWNLYDRALLARTYPALGDVTGVGNMPTLTEAEFEEVRSIADYVESRKFSLNVQPTVLGATLILNDLHSDLSRYFDGQDVPKFKAYSVHYPTLFSLLAGLGLPYSESGVSGEIPPFGGSVVIQFEQDRDTGERALRVVYIRNQALTASLSDFEWSYVGLPVCNQNDAFCNSASMLELIAGQARSVSEWCSACQISNEDQVTLCLVDGDPDSGGMSPVVAGVIGAFVTLAVIGLILIAVFILKRRKRKESLYGSKSSHPDLATHADYSDAQTTFW</sequence>
<dbReference type="AlphaFoldDB" id="A0A5J4Z2L1"/>
<organism evidence="4 5">
    <name type="scientific">Porphyridium purpureum</name>
    <name type="common">Red alga</name>
    <name type="synonym">Porphyridium cruentum</name>
    <dbReference type="NCBI Taxonomy" id="35688"/>
    <lineage>
        <taxon>Eukaryota</taxon>
        <taxon>Rhodophyta</taxon>
        <taxon>Bangiophyceae</taxon>
        <taxon>Porphyridiales</taxon>
        <taxon>Porphyridiaceae</taxon>
        <taxon>Porphyridium</taxon>
    </lineage>
</organism>
<protein>
    <submittedName>
        <fullName evidence="4">Lysosomal acid phosphatase</fullName>
    </submittedName>
</protein>
<dbReference type="Pfam" id="PF00328">
    <property type="entry name" value="His_Phos_2"/>
    <property type="match status" value="1"/>
</dbReference>
<evidence type="ECO:0000256" key="2">
    <source>
        <dbReference type="ARBA" id="ARBA00022801"/>
    </source>
</evidence>
<feature type="transmembrane region" description="Helical" evidence="3">
    <location>
        <begin position="414"/>
        <end position="438"/>
    </location>
</feature>
<dbReference type="InterPro" id="IPR050645">
    <property type="entry name" value="Histidine_acid_phosphatase"/>
</dbReference>
<dbReference type="PANTHER" id="PTHR11567:SF110">
    <property type="entry name" value="2-PHOSPHOXYLOSE PHOSPHATASE 1"/>
    <property type="match status" value="1"/>
</dbReference>
<dbReference type="PANTHER" id="PTHR11567">
    <property type="entry name" value="ACID PHOSPHATASE-RELATED"/>
    <property type="match status" value="1"/>
</dbReference>
<dbReference type="OMA" id="YESETWI"/>
<keyword evidence="2" id="KW-0378">Hydrolase</keyword>
<dbReference type="OrthoDB" id="258392at2759"/>
<evidence type="ECO:0000313" key="5">
    <source>
        <dbReference type="Proteomes" id="UP000324585"/>
    </source>
</evidence>
<dbReference type="GO" id="GO:0016791">
    <property type="term" value="F:phosphatase activity"/>
    <property type="evidence" value="ECO:0007669"/>
    <property type="project" value="TreeGrafter"/>
</dbReference>
<dbReference type="CDD" id="cd12087">
    <property type="entry name" value="TM_EGFR-like"/>
    <property type="match status" value="1"/>
</dbReference>
<proteinExistence type="inferred from homology"/>
<dbReference type="Gene3D" id="3.40.50.1240">
    <property type="entry name" value="Phosphoglycerate mutase-like"/>
    <property type="match status" value="1"/>
</dbReference>
<gene>
    <name evidence="4" type="ORF">FVE85_0882</name>
</gene>
<dbReference type="SUPFAM" id="SSF53254">
    <property type="entry name" value="Phosphoglycerate mutase-like"/>
    <property type="match status" value="1"/>
</dbReference>